<protein>
    <recommendedName>
        <fullName evidence="3">Rab-GAP TBC domain-containing protein</fullName>
    </recommendedName>
</protein>
<dbReference type="EMBL" id="GIFK01005347">
    <property type="protein sequence ID" value="NBJ63050.1"/>
    <property type="molecule type" value="Transcribed_RNA"/>
</dbReference>
<dbReference type="FunFam" id="1.10.8.270:FF:000017">
    <property type="entry name" value="TBC1 domain family member 16"/>
    <property type="match status" value="1"/>
</dbReference>
<evidence type="ECO:0000313" key="4">
    <source>
        <dbReference type="EMBL" id="NBJ63050.1"/>
    </source>
</evidence>
<dbReference type="InterPro" id="IPR035969">
    <property type="entry name" value="Rab-GAP_TBC_sf"/>
</dbReference>
<name>A0A6B2ENG0_9DIPT</name>
<evidence type="ECO:0000259" key="3">
    <source>
        <dbReference type="PROSITE" id="PS50086"/>
    </source>
</evidence>
<feature type="region of interest" description="Disordered" evidence="2">
    <location>
        <begin position="144"/>
        <end position="184"/>
    </location>
</feature>
<accession>A0A6B2ENG0</accession>
<dbReference type="Pfam" id="PF00566">
    <property type="entry name" value="RabGAP-TBC"/>
    <property type="match status" value="1"/>
</dbReference>
<dbReference type="FunFam" id="1.10.472.80:FF:000020">
    <property type="entry name" value="TBC1 domain family, member 16"/>
    <property type="match status" value="1"/>
</dbReference>
<feature type="compositionally biased region" description="Basic and acidic residues" evidence="2">
    <location>
        <begin position="156"/>
        <end position="174"/>
    </location>
</feature>
<dbReference type="Gene3D" id="1.10.8.270">
    <property type="entry name" value="putative rabgap domain of human tbc1 domain family member 14 like domains"/>
    <property type="match status" value="1"/>
</dbReference>
<dbReference type="PANTHER" id="PTHR22957:SF547">
    <property type="entry name" value="TBC1 DOMAIN FAMILY MEMBER 16"/>
    <property type="match status" value="1"/>
</dbReference>
<dbReference type="Gene3D" id="1.10.472.80">
    <property type="entry name" value="Ypt/Rab-GAP domain of gyp1p, domain 3"/>
    <property type="match status" value="1"/>
</dbReference>
<feature type="compositionally biased region" description="Low complexity" evidence="2">
    <location>
        <begin position="144"/>
        <end position="155"/>
    </location>
</feature>
<dbReference type="AlphaFoldDB" id="A0A6B2ENG0"/>
<evidence type="ECO:0000256" key="1">
    <source>
        <dbReference type="ARBA" id="ARBA00022468"/>
    </source>
</evidence>
<dbReference type="InterPro" id="IPR000195">
    <property type="entry name" value="Rab-GAP-TBC_dom"/>
</dbReference>
<evidence type="ECO:0000256" key="2">
    <source>
        <dbReference type="SAM" id="MobiDB-lite"/>
    </source>
</evidence>
<sequence length="742" mass="85441">MPLVNILRKASSFVLGGEEEQQDEGGASAEENEIMFCKNNVCVHPPTVVRSEYDVLHHPGYLTVASKTFIDQHTNAKRHTLLLTWIPNSTLRKCPATIEKVSLRGEIDEQELCRELSQISEVTINSKNPFASDMMSVSNGYTSDYSETVSVSSSSDKMERDSVLGSEETDKGETEADPEAEETKKELINELQPLLDGPELHLANIQLKPPAQMTSVNITIANPRIENVDISPTDGLMENPQLVARFARSLSEESNNQHWMTPEMLAFRHNLAFPESSATSSPVIQRRTPMVLKCRRFSVDLSQMRSLRLFFSDTECTSGQLVIASRESQYKILHFHHGGLDHLAQMLHQWHSVLHNIRLAQEDLTCPYRQFMVCRPEVRKSELHPEEGNVSKITTDYFYGTLLNKKGQIEDDLLLRKCVFFGGLEKKLRKTVWPFLLQCYSFYSTFEDRATLAEIRRQEYEELTKRRLYSMSPEEHAHFWRTVQCVIEKDVVRTDRGNPFFAGNDNPNIEIMKNILLNYAFYNPNLSQANFRYTQGMSDLLAPVLCEVKNESETFWCFVGLMQRAVFVCQPLDNDIDRNLSYLRELIRIMIPQFHDHLLKFADATELLFCHRWILLCFKREFTEAVAIRMWEACWSNYLTDYFHLFLCLAIMAVYADDVIAQNLRTDEMLLYFSSLAMYMDGQLILRKARGLLHQFRQLPKIPCTLSTLCKRCGPGMWDSGHHPAIECIGHLDNEHCAFAFD</sequence>
<feature type="domain" description="Rab-GAP TBC" evidence="3">
    <location>
        <begin position="423"/>
        <end position="638"/>
    </location>
</feature>
<organism evidence="4">
    <name type="scientific">Phlebotomus kandelakii</name>
    <dbReference type="NCBI Taxonomy" id="1109342"/>
    <lineage>
        <taxon>Eukaryota</taxon>
        <taxon>Metazoa</taxon>
        <taxon>Ecdysozoa</taxon>
        <taxon>Arthropoda</taxon>
        <taxon>Hexapoda</taxon>
        <taxon>Insecta</taxon>
        <taxon>Pterygota</taxon>
        <taxon>Neoptera</taxon>
        <taxon>Endopterygota</taxon>
        <taxon>Diptera</taxon>
        <taxon>Nematocera</taxon>
        <taxon>Psychodoidea</taxon>
        <taxon>Psychodidae</taxon>
        <taxon>Phlebotomus</taxon>
        <taxon>Larroussius</taxon>
    </lineage>
</organism>
<dbReference type="PROSITE" id="PS50086">
    <property type="entry name" value="TBC_RABGAP"/>
    <property type="match status" value="1"/>
</dbReference>
<proteinExistence type="predicted"/>
<dbReference type="SMART" id="SM00164">
    <property type="entry name" value="TBC"/>
    <property type="match status" value="1"/>
</dbReference>
<dbReference type="PANTHER" id="PTHR22957">
    <property type="entry name" value="TBC1 DOMAIN FAMILY MEMBER GTPASE-ACTIVATING PROTEIN"/>
    <property type="match status" value="1"/>
</dbReference>
<dbReference type="GO" id="GO:0005769">
    <property type="term" value="C:early endosome"/>
    <property type="evidence" value="ECO:0007669"/>
    <property type="project" value="TreeGrafter"/>
</dbReference>
<reference evidence="4" key="1">
    <citation type="submission" date="2019-10" db="EMBL/GenBank/DDBJ databases">
        <title>Short sand fly seasons in Tbilisi, Georgia, hinder development of host immunity to saliva of the visceral leishmaniasis vector Phlebotomus kandelakii.</title>
        <authorList>
            <person name="Oliveira F."/>
            <person name="Giorgobiani E."/>
            <person name="Guimaraes-Costa A.B."/>
            <person name="Abdeladhim M."/>
            <person name="Oristian J."/>
            <person name="Tskhvaradze L."/>
            <person name="Tsertsvadze N."/>
            <person name="Zakalashvili M."/>
            <person name="Valenzuela J.G."/>
            <person name="Kamhawi S."/>
        </authorList>
    </citation>
    <scope>NUCLEOTIDE SEQUENCE</scope>
    <source>
        <strain evidence="4">Wild-capture in Tbilisi</strain>
        <tissue evidence="4">Salivary glands</tissue>
    </source>
</reference>
<keyword evidence="1" id="KW-0343">GTPase activation</keyword>
<dbReference type="GO" id="GO:0005096">
    <property type="term" value="F:GTPase activator activity"/>
    <property type="evidence" value="ECO:0007669"/>
    <property type="project" value="UniProtKB-KW"/>
</dbReference>
<dbReference type="SUPFAM" id="SSF47923">
    <property type="entry name" value="Ypt/Rab-GAP domain of gyp1p"/>
    <property type="match status" value="2"/>
</dbReference>